<dbReference type="InterPro" id="IPR011701">
    <property type="entry name" value="MFS"/>
</dbReference>
<feature type="transmembrane region" description="Helical" evidence="6">
    <location>
        <begin position="12"/>
        <end position="35"/>
    </location>
</feature>
<feature type="transmembrane region" description="Helical" evidence="6">
    <location>
        <begin position="71"/>
        <end position="92"/>
    </location>
</feature>
<keyword evidence="2" id="KW-0813">Transport</keyword>
<evidence type="ECO:0000256" key="4">
    <source>
        <dbReference type="ARBA" id="ARBA00022989"/>
    </source>
</evidence>
<evidence type="ECO:0000259" key="7">
    <source>
        <dbReference type="PROSITE" id="PS50850"/>
    </source>
</evidence>
<dbReference type="GO" id="GO:0022857">
    <property type="term" value="F:transmembrane transporter activity"/>
    <property type="evidence" value="ECO:0007669"/>
    <property type="project" value="InterPro"/>
</dbReference>
<feature type="transmembrane region" description="Helical" evidence="6">
    <location>
        <begin position="385"/>
        <end position="407"/>
    </location>
</feature>
<dbReference type="EMBL" id="CP080507">
    <property type="protein sequence ID" value="QYM79931.1"/>
    <property type="molecule type" value="Genomic_DNA"/>
</dbReference>
<name>A0A8F9XM64_9BACT</name>
<dbReference type="Proteomes" id="UP000825051">
    <property type="component" value="Chromosome"/>
</dbReference>
<feature type="transmembrane region" description="Helical" evidence="6">
    <location>
        <begin position="294"/>
        <end position="312"/>
    </location>
</feature>
<dbReference type="PANTHER" id="PTHR23504:SF31">
    <property type="entry name" value="MAJOR FACILITATOR SUPERFAMILY DOMAIN-CONTAINING PROTEIN 10"/>
    <property type="match status" value="1"/>
</dbReference>
<reference evidence="8" key="1">
    <citation type="submission" date="2021-08" db="EMBL/GenBank/DDBJ databases">
        <title>Genome of a novel bacterium of the phylum Verrucomicrobia, Oleiharenicola sp. KSB-15.</title>
        <authorList>
            <person name="Chung J.-H."/>
            <person name="Ahn J.-H."/>
            <person name="Yoon Y."/>
            <person name="Kim D.-Y."/>
            <person name="An S.-H."/>
            <person name="Park I."/>
            <person name="Yeon J."/>
        </authorList>
    </citation>
    <scope>NUCLEOTIDE SEQUENCE</scope>
    <source>
        <strain evidence="8">KSB-15</strain>
    </source>
</reference>
<feature type="transmembrane region" description="Helical" evidence="6">
    <location>
        <begin position="205"/>
        <end position="223"/>
    </location>
</feature>
<dbReference type="GO" id="GO:0016020">
    <property type="term" value="C:membrane"/>
    <property type="evidence" value="ECO:0007669"/>
    <property type="project" value="UniProtKB-SubCell"/>
</dbReference>
<dbReference type="RefSeq" id="WP_220164398.1">
    <property type="nucleotide sequence ID" value="NZ_CP080507.1"/>
</dbReference>
<feature type="domain" description="Major facilitator superfamily (MFS) profile" evidence="7">
    <location>
        <begin position="9"/>
        <end position="435"/>
    </location>
</feature>
<feature type="transmembrane region" description="Helical" evidence="6">
    <location>
        <begin position="347"/>
        <end position="373"/>
    </location>
</feature>
<dbReference type="PROSITE" id="PS50850">
    <property type="entry name" value="MFS"/>
    <property type="match status" value="1"/>
</dbReference>
<protein>
    <submittedName>
        <fullName evidence="8">MFS transporter</fullName>
    </submittedName>
</protein>
<feature type="transmembrane region" description="Helical" evidence="6">
    <location>
        <begin position="162"/>
        <end position="185"/>
    </location>
</feature>
<comment type="subcellular location">
    <subcellularLocation>
        <location evidence="1">Membrane</location>
        <topology evidence="1">Multi-pass membrane protein</topology>
    </subcellularLocation>
</comment>
<dbReference type="Gene3D" id="1.20.1250.20">
    <property type="entry name" value="MFS general substrate transporter like domains"/>
    <property type="match status" value="1"/>
</dbReference>
<evidence type="ECO:0000256" key="6">
    <source>
        <dbReference type="SAM" id="Phobius"/>
    </source>
</evidence>
<sequence length="436" mass="47266">MKSPERPLSLGVIFLTIFIDLLGFTIIFPLFPAILEHYLRADGSGGGLGWLLAQIDHFARLAGSHSNYREVLFGGVLGSLYAFLQFLFAPLWGTLSDRIGRRRVLLMTVAGTTLSYVLWFFSGSFLLFIVARLIGGAFAGNLSVATAAVADVTTRENRAKGMGIIGVAFGLGFLFGPAIGSLAAFHDFTLHHPGLTRFGVNPFSFAALLAFAFSLVNLVWVAVRFRETLDPAHSGENERVRIRHPLHELLHAKAGPARRTNWLYFIFTLAFSGMEFSLPFLAKDRFAYEPTDMFKIFVFLGLVLIFTQGGLVRRAVPRFGEKPVLLTGLLCVCLGIALVGLSRGAALLYTGLGAIGVGAGLINPSVSSLVSLYSPPAQQGRTLGVFRSLGSLARGIGPVVACLFYWWQGATVTYLLAAAIVLAPWFLALPLPRPQK</sequence>
<feature type="transmembrane region" description="Helical" evidence="6">
    <location>
        <begin position="413"/>
        <end position="431"/>
    </location>
</feature>
<dbReference type="KEGG" id="ole:K0B96_04750"/>
<dbReference type="Pfam" id="PF07690">
    <property type="entry name" value="MFS_1"/>
    <property type="match status" value="1"/>
</dbReference>
<accession>A0A8F9XM64</accession>
<dbReference type="AlphaFoldDB" id="A0A8F9XM64"/>
<dbReference type="InterPro" id="IPR020846">
    <property type="entry name" value="MFS_dom"/>
</dbReference>
<keyword evidence="5 6" id="KW-0472">Membrane</keyword>
<keyword evidence="3 6" id="KW-0812">Transmembrane</keyword>
<evidence type="ECO:0000313" key="9">
    <source>
        <dbReference type="Proteomes" id="UP000825051"/>
    </source>
</evidence>
<feature type="transmembrane region" description="Helical" evidence="6">
    <location>
        <begin position="104"/>
        <end position="121"/>
    </location>
</feature>
<gene>
    <name evidence="8" type="ORF">K0B96_04750</name>
</gene>
<dbReference type="SUPFAM" id="SSF103473">
    <property type="entry name" value="MFS general substrate transporter"/>
    <property type="match status" value="1"/>
</dbReference>
<evidence type="ECO:0000256" key="3">
    <source>
        <dbReference type="ARBA" id="ARBA00022692"/>
    </source>
</evidence>
<dbReference type="InterPro" id="IPR036259">
    <property type="entry name" value="MFS_trans_sf"/>
</dbReference>
<evidence type="ECO:0000256" key="2">
    <source>
        <dbReference type="ARBA" id="ARBA00022448"/>
    </source>
</evidence>
<evidence type="ECO:0000256" key="5">
    <source>
        <dbReference type="ARBA" id="ARBA00023136"/>
    </source>
</evidence>
<feature type="transmembrane region" description="Helical" evidence="6">
    <location>
        <begin position="324"/>
        <end position="341"/>
    </location>
</feature>
<keyword evidence="4 6" id="KW-1133">Transmembrane helix</keyword>
<feature type="transmembrane region" description="Helical" evidence="6">
    <location>
        <begin position="262"/>
        <end position="282"/>
    </location>
</feature>
<dbReference type="PANTHER" id="PTHR23504">
    <property type="entry name" value="MAJOR FACILITATOR SUPERFAMILY DOMAIN-CONTAINING PROTEIN 10"/>
    <property type="match status" value="1"/>
</dbReference>
<keyword evidence="9" id="KW-1185">Reference proteome</keyword>
<evidence type="ECO:0000313" key="8">
    <source>
        <dbReference type="EMBL" id="QYM79931.1"/>
    </source>
</evidence>
<proteinExistence type="predicted"/>
<evidence type="ECO:0000256" key="1">
    <source>
        <dbReference type="ARBA" id="ARBA00004141"/>
    </source>
</evidence>
<feature type="transmembrane region" description="Helical" evidence="6">
    <location>
        <begin position="127"/>
        <end position="150"/>
    </location>
</feature>
<organism evidence="8 9">
    <name type="scientific">Horticoccus luteus</name>
    <dbReference type="NCBI Taxonomy" id="2862869"/>
    <lineage>
        <taxon>Bacteria</taxon>
        <taxon>Pseudomonadati</taxon>
        <taxon>Verrucomicrobiota</taxon>
        <taxon>Opitutia</taxon>
        <taxon>Opitutales</taxon>
        <taxon>Opitutaceae</taxon>
        <taxon>Horticoccus</taxon>
    </lineage>
</organism>